<dbReference type="Proteomes" id="UP001234297">
    <property type="component" value="Chromosome 2"/>
</dbReference>
<dbReference type="EMBL" id="CM056810">
    <property type="protein sequence ID" value="KAJ8645546.1"/>
    <property type="molecule type" value="Genomic_DNA"/>
</dbReference>
<evidence type="ECO:0000313" key="1">
    <source>
        <dbReference type="EMBL" id="KAJ8645546.1"/>
    </source>
</evidence>
<sequence length="246" mass="27733">MLYRLYFFLFFHVLHPSQLFLLLLSKNSISVSIPSTISSLILFTPTSNVSQESSASGASLEETSLRCLVVETERQGPADSERPSGDLHPLTLGDFLASPPGQPQASRKNRRSSLKFVIEEDTLRHPFLDDVVAKGHKLVSDEHWRFKHFPHGELVLATTNFSDDKKMGEGEFGSVFRGNLSDLGSVVAVKKISRVAIKRKREFVRELLDINELLWHENLLELIGWSYNCGELLIVSEFMSNGSCRR</sequence>
<comment type="caution">
    <text evidence="1">The sequence shown here is derived from an EMBL/GenBank/DDBJ whole genome shotgun (WGS) entry which is preliminary data.</text>
</comment>
<gene>
    <name evidence="1" type="ORF">MRB53_007294</name>
</gene>
<reference evidence="1 2" key="1">
    <citation type="journal article" date="2022" name="Hortic Res">
        <title>A haplotype resolved chromosomal level avocado genome allows analysis of novel avocado genes.</title>
        <authorList>
            <person name="Nath O."/>
            <person name="Fletcher S.J."/>
            <person name="Hayward A."/>
            <person name="Shaw L.M."/>
            <person name="Masouleh A.K."/>
            <person name="Furtado A."/>
            <person name="Henry R.J."/>
            <person name="Mitter N."/>
        </authorList>
    </citation>
    <scope>NUCLEOTIDE SEQUENCE [LARGE SCALE GENOMIC DNA]</scope>
    <source>
        <strain evidence="2">cv. Hass</strain>
    </source>
</reference>
<protein>
    <submittedName>
        <fullName evidence="1">Uncharacterized protein</fullName>
    </submittedName>
</protein>
<organism evidence="1 2">
    <name type="scientific">Persea americana</name>
    <name type="common">Avocado</name>
    <dbReference type="NCBI Taxonomy" id="3435"/>
    <lineage>
        <taxon>Eukaryota</taxon>
        <taxon>Viridiplantae</taxon>
        <taxon>Streptophyta</taxon>
        <taxon>Embryophyta</taxon>
        <taxon>Tracheophyta</taxon>
        <taxon>Spermatophyta</taxon>
        <taxon>Magnoliopsida</taxon>
        <taxon>Magnoliidae</taxon>
        <taxon>Laurales</taxon>
        <taxon>Lauraceae</taxon>
        <taxon>Persea</taxon>
    </lineage>
</organism>
<keyword evidence="2" id="KW-1185">Reference proteome</keyword>
<name>A0ACC2MJG7_PERAE</name>
<accession>A0ACC2MJG7</accession>
<proteinExistence type="predicted"/>
<evidence type="ECO:0000313" key="2">
    <source>
        <dbReference type="Proteomes" id="UP001234297"/>
    </source>
</evidence>